<keyword evidence="3 4" id="KW-1015">Disulfide bond</keyword>
<dbReference type="InterPro" id="IPR000152">
    <property type="entry name" value="EGF-type_Asp/Asn_hydroxyl_site"/>
</dbReference>
<dbReference type="InterPro" id="IPR001881">
    <property type="entry name" value="EGF-like_Ca-bd_dom"/>
</dbReference>
<feature type="disulfide bond" evidence="4">
    <location>
        <begin position="135"/>
        <end position="144"/>
    </location>
</feature>
<keyword evidence="6" id="KW-1133">Transmembrane helix</keyword>
<dbReference type="SUPFAM" id="SSF57196">
    <property type="entry name" value="EGF/Laminin"/>
    <property type="match status" value="2"/>
</dbReference>
<dbReference type="PANTHER" id="PTHR24033:SF151">
    <property type="entry name" value="NOTCH 2"/>
    <property type="match status" value="1"/>
</dbReference>
<reference evidence="8" key="1">
    <citation type="journal article" date="2023" name="G3 (Bethesda)">
        <title>A reference genome for the long-term kleptoplast-retaining sea slug Elysia crispata morphotype clarki.</title>
        <authorList>
            <person name="Eastman K.E."/>
            <person name="Pendleton A.L."/>
            <person name="Shaikh M.A."/>
            <person name="Suttiyut T."/>
            <person name="Ogas R."/>
            <person name="Tomko P."/>
            <person name="Gavelis G."/>
            <person name="Widhalm J.R."/>
            <person name="Wisecaver J.H."/>
        </authorList>
    </citation>
    <scope>NUCLEOTIDE SEQUENCE</scope>
    <source>
        <strain evidence="8">ECLA1</strain>
    </source>
</reference>
<dbReference type="AlphaFoldDB" id="A0AAE1CJE3"/>
<evidence type="ECO:0000256" key="2">
    <source>
        <dbReference type="ARBA" id="ARBA00022737"/>
    </source>
</evidence>
<accession>A0AAE1CJE3</accession>
<dbReference type="PROSITE" id="PS01186">
    <property type="entry name" value="EGF_2"/>
    <property type="match status" value="2"/>
</dbReference>
<comment type="caution">
    <text evidence="8">The sequence shown here is derived from an EMBL/GenBank/DDBJ whole genome shotgun (WGS) entry which is preliminary data.</text>
</comment>
<dbReference type="Proteomes" id="UP001283361">
    <property type="component" value="Unassembled WGS sequence"/>
</dbReference>
<organism evidence="8 9">
    <name type="scientific">Elysia crispata</name>
    <name type="common">lettuce slug</name>
    <dbReference type="NCBI Taxonomy" id="231223"/>
    <lineage>
        <taxon>Eukaryota</taxon>
        <taxon>Metazoa</taxon>
        <taxon>Spiralia</taxon>
        <taxon>Lophotrochozoa</taxon>
        <taxon>Mollusca</taxon>
        <taxon>Gastropoda</taxon>
        <taxon>Heterobranchia</taxon>
        <taxon>Euthyneura</taxon>
        <taxon>Panpulmonata</taxon>
        <taxon>Sacoglossa</taxon>
        <taxon>Placobranchoidea</taxon>
        <taxon>Plakobranchidae</taxon>
        <taxon>Elysia</taxon>
    </lineage>
</organism>
<feature type="transmembrane region" description="Helical" evidence="6">
    <location>
        <begin position="238"/>
        <end position="260"/>
    </location>
</feature>
<keyword evidence="1 4" id="KW-0245">EGF-like domain</keyword>
<keyword evidence="6" id="KW-0472">Membrane</keyword>
<dbReference type="PROSITE" id="PS50026">
    <property type="entry name" value="EGF_3"/>
    <property type="match status" value="3"/>
</dbReference>
<evidence type="ECO:0000313" key="9">
    <source>
        <dbReference type="Proteomes" id="UP001283361"/>
    </source>
</evidence>
<gene>
    <name evidence="8" type="ORF">RRG08_033560</name>
</gene>
<name>A0AAE1CJE3_9GAST</name>
<evidence type="ECO:0000259" key="7">
    <source>
        <dbReference type="PROSITE" id="PS50026"/>
    </source>
</evidence>
<dbReference type="PANTHER" id="PTHR24033">
    <property type="entry name" value="EGF-LIKE DOMAIN-CONTAINING PROTEIN"/>
    <property type="match status" value="1"/>
</dbReference>
<feature type="transmembrane region" description="Helical" evidence="6">
    <location>
        <begin position="6"/>
        <end position="26"/>
    </location>
</feature>
<dbReference type="SMART" id="SM00181">
    <property type="entry name" value="EGF"/>
    <property type="match status" value="3"/>
</dbReference>
<evidence type="ECO:0000256" key="1">
    <source>
        <dbReference type="ARBA" id="ARBA00022536"/>
    </source>
</evidence>
<feature type="domain" description="EGF-like" evidence="7">
    <location>
        <begin position="68"/>
        <end position="108"/>
    </location>
</feature>
<dbReference type="PROSITE" id="PS00010">
    <property type="entry name" value="ASX_HYDROXYL"/>
    <property type="match status" value="2"/>
</dbReference>
<keyword evidence="6" id="KW-0812">Transmembrane</keyword>
<comment type="caution">
    <text evidence="4">Lacks conserved residue(s) required for the propagation of feature annotation.</text>
</comment>
<evidence type="ECO:0000256" key="5">
    <source>
        <dbReference type="SAM" id="MobiDB-lite"/>
    </source>
</evidence>
<dbReference type="InterPro" id="IPR051830">
    <property type="entry name" value="NOTCH_homolog"/>
</dbReference>
<dbReference type="InterPro" id="IPR000742">
    <property type="entry name" value="EGF"/>
</dbReference>
<dbReference type="InterPro" id="IPR013032">
    <property type="entry name" value="EGF-like_CS"/>
</dbReference>
<dbReference type="SMART" id="SM00179">
    <property type="entry name" value="EGF_CA"/>
    <property type="match status" value="2"/>
</dbReference>
<dbReference type="Gene3D" id="2.10.25.10">
    <property type="entry name" value="Laminin"/>
    <property type="match status" value="2"/>
</dbReference>
<keyword evidence="9" id="KW-1185">Reference proteome</keyword>
<proteinExistence type="predicted"/>
<keyword evidence="2" id="KW-0677">Repeat</keyword>
<feature type="compositionally biased region" description="Polar residues" evidence="5">
    <location>
        <begin position="319"/>
        <end position="340"/>
    </location>
</feature>
<protein>
    <recommendedName>
        <fullName evidence="7">EGF-like domain-containing protein</fullName>
    </recommendedName>
</protein>
<dbReference type="Pfam" id="PF00008">
    <property type="entry name" value="EGF"/>
    <property type="match status" value="1"/>
</dbReference>
<feature type="disulfide bond" evidence="4">
    <location>
        <begin position="98"/>
        <end position="107"/>
    </location>
</feature>
<evidence type="ECO:0000256" key="4">
    <source>
        <dbReference type="PROSITE-ProRule" id="PRU00076"/>
    </source>
</evidence>
<evidence type="ECO:0000313" key="8">
    <source>
        <dbReference type="EMBL" id="KAK3700283.1"/>
    </source>
</evidence>
<feature type="region of interest" description="Disordered" evidence="5">
    <location>
        <begin position="319"/>
        <end position="342"/>
    </location>
</feature>
<dbReference type="Pfam" id="PF12661">
    <property type="entry name" value="hEGF"/>
    <property type="match status" value="2"/>
</dbReference>
<dbReference type="PROSITE" id="PS00022">
    <property type="entry name" value="EGF_1"/>
    <property type="match status" value="2"/>
</dbReference>
<dbReference type="CDD" id="cd00054">
    <property type="entry name" value="EGF_CA"/>
    <property type="match status" value="2"/>
</dbReference>
<dbReference type="GO" id="GO:0005509">
    <property type="term" value="F:calcium ion binding"/>
    <property type="evidence" value="ECO:0007669"/>
    <property type="project" value="InterPro"/>
</dbReference>
<evidence type="ECO:0000256" key="6">
    <source>
        <dbReference type="SAM" id="Phobius"/>
    </source>
</evidence>
<evidence type="ECO:0000256" key="3">
    <source>
        <dbReference type="ARBA" id="ARBA00023157"/>
    </source>
</evidence>
<feature type="domain" description="EGF-like" evidence="7">
    <location>
        <begin position="110"/>
        <end position="145"/>
    </location>
</feature>
<dbReference type="EMBL" id="JAWDGP010007919">
    <property type="protein sequence ID" value="KAK3700283.1"/>
    <property type="molecule type" value="Genomic_DNA"/>
</dbReference>
<sequence>MSNWLDLQSVMLGKFLCACLMLFVLYQDVSTSNVTPLICSNGGTSYVDKNSTAKCLCTAGYIAPTCIDRDPCNPSPCKNHGTCTFSGTGNRARATCHCLPGFTGSNCEHEIPACDTSPCERGACLNNASSYHCVCPPAYTGQDCQTYIGYCGTGSSSCSGKDAGAVCTDADQGYTCACSNDNRYGFNCESNALSLPPGGCGDIGVPESYCVCSANGETVKVPLERPLTRSKGVKPRDFIVGLLGLLLGWGLGSALLTLYYCCCKNSVVAGATAVASVAKVEPLRPNTASSMQSESTILSNYMHPDSKTMEQPQTPVIGSTPVPSATLNGPLTPSAESMTEPSKDTNIYRATFVDDMAHKVSHRKSPLTYTSASKDW</sequence>
<feature type="disulfide bond" evidence="4">
    <location>
        <begin position="114"/>
        <end position="124"/>
    </location>
</feature>
<feature type="domain" description="EGF-like" evidence="7">
    <location>
        <begin position="147"/>
        <end position="189"/>
    </location>
</feature>